<protein>
    <submittedName>
        <fullName evidence="1">Uncharacterized protein</fullName>
    </submittedName>
</protein>
<reference evidence="2" key="1">
    <citation type="journal article" date="2022" name="Mol. Ecol. Resour.">
        <title>The genomes of chicory, endive, great burdock and yacon provide insights into Asteraceae palaeo-polyploidization history and plant inulin production.</title>
        <authorList>
            <person name="Fan W."/>
            <person name="Wang S."/>
            <person name="Wang H."/>
            <person name="Wang A."/>
            <person name="Jiang F."/>
            <person name="Liu H."/>
            <person name="Zhao H."/>
            <person name="Xu D."/>
            <person name="Zhang Y."/>
        </authorList>
    </citation>
    <scope>NUCLEOTIDE SEQUENCE [LARGE SCALE GENOMIC DNA]</scope>
    <source>
        <strain evidence="2">cv. Punajuju</strain>
    </source>
</reference>
<dbReference type="EMBL" id="CM042013">
    <property type="protein sequence ID" value="KAI3737122.1"/>
    <property type="molecule type" value="Genomic_DNA"/>
</dbReference>
<keyword evidence="2" id="KW-1185">Reference proteome</keyword>
<reference evidence="1 2" key="2">
    <citation type="journal article" date="2022" name="Mol. Ecol. Resour.">
        <title>The genomes of chicory, endive, great burdock and yacon provide insights into Asteraceae paleo-polyploidization history and plant inulin production.</title>
        <authorList>
            <person name="Fan W."/>
            <person name="Wang S."/>
            <person name="Wang H."/>
            <person name="Wang A."/>
            <person name="Jiang F."/>
            <person name="Liu H."/>
            <person name="Zhao H."/>
            <person name="Xu D."/>
            <person name="Zhang Y."/>
        </authorList>
    </citation>
    <scope>NUCLEOTIDE SEQUENCE [LARGE SCALE GENOMIC DNA]</scope>
    <source>
        <strain evidence="2">cv. Punajuju</strain>
        <tissue evidence="1">Leaves</tissue>
    </source>
</reference>
<gene>
    <name evidence="1" type="ORF">L2E82_27117</name>
</gene>
<name>A0ACB9CS27_CICIN</name>
<evidence type="ECO:0000313" key="1">
    <source>
        <dbReference type="EMBL" id="KAI3737122.1"/>
    </source>
</evidence>
<organism evidence="1 2">
    <name type="scientific">Cichorium intybus</name>
    <name type="common">Chicory</name>
    <dbReference type="NCBI Taxonomy" id="13427"/>
    <lineage>
        <taxon>Eukaryota</taxon>
        <taxon>Viridiplantae</taxon>
        <taxon>Streptophyta</taxon>
        <taxon>Embryophyta</taxon>
        <taxon>Tracheophyta</taxon>
        <taxon>Spermatophyta</taxon>
        <taxon>Magnoliopsida</taxon>
        <taxon>eudicotyledons</taxon>
        <taxon>Gunneridae</taxon>
        <taxon>Pentapetalae</taxon>
        <taxon>asterids</taxon>
        <taxon>campanulids</taxon>
        <taxon>Asterales</taxon>
        <taxon>Asteraceae</taxon>
        <taxon>Cichorioideae</taxon>
        <taxon>Cichorieae</taxon>
        <taxon>Cichoriinae</taxon>
        <taxon>Cichorium</taxon>
    </lineage>
</organism>
<evidence type="ECO:0000313" key="2">
    <source>
        <dbReference type="Proteomes" id="UP001055811"/>
    </source>
</evidence>
<dbReference type="Proteomes" id="UP001055811">
    <property type="component" value="Linkage Group LG05"/>
</dbReference>
<sequence length="493" mass="56899">MASAEEFCENYLVLDANEASLYDIACILICSTDFLNNKRFYDQSSQDVEKSTQSFRQRWLIFASVLAQKLLIWAKKPLALIGCLIETWLNLLSCNGGFFGLLINSIQGKVVMPWESPEKFTSIVGQLDKRLKLGESIKKGDGRYNESLAMMASKLSYENGPFVQSAVLDHLKMEFIGFYKFWNAYQNQFTTYATMFQDTSNPKLVVVAFRGTDPFNANQWMTDFDISWYELKDMNNSGTIGRIHGGFMKALGLQRIKGWPKELDPPPNQNDEHPYAYYKLREKLKEILRMNPNAKFMVTGHSLGGALAILFMGVLGLHEETWLLERLEGVYTFGQPRVGDASFGRYMMKMIKDHDVRYFRYVYSNDIVPRLPFDDKSLFFKHFGSSLFYNSFYKGKVLEEEPNKNYFSLVWVIPKYLNAFWEIIRSFILPYWKGKEYKEEHIQILFRLVGLIIPGISAHGPKDYIDVTRIGTDLVPAMPNMTNDDEEVVGKTD</sequence>
<proteinExistence type="predicted"/>
<comment type="caution">
    <text evidence="1">The sequence shown here is derived from an EMBL/GenBank/DDBJ whole genome shotgun (WGS) entry which is preliminary data.</text>
</comment>
<accession>A0ACB9CS27</accession>